<dbReference type="GeneID" id="60325644"/>
<name>A0A5J6TF19_9CAUD</name>
<reference evidence="1 2" key="1">
    <citation type="submission" date="2019-07" db="EMBL/GenBank/DDBJ databases">
        <authorList>
            <person name="Divens A.M."/>
            <person name="Garlena R.A."/>
            <person name="Russell D.A."/>
            <person name="Pope W.H."/>
            <person name="Jacobs-Sera D."/>
            <person name="Hatfull G.F."/>
        </authorList>
    </citation>
    <scope>NUCLEOTIDE SEQUENCE [LARGE SCALE GENOMIC DNA]</scope>
</reference>
<dbReference type="KEGG" id="vg:60325644"/>
<dbReference type="EMBL" id="MN234176">
    <property type="protein sequence ID" value="QFG09461.1"/>
    <property type="molecule type" value="Genomic_DNA"/>
</dbReference>
<accession>A0A5J6TF19</accession>
<dbReference type="RefSeq" id="YP_009954157.1">
    <property type="nucleotide sequence ID" value="NC_051629.1"/>
</dbReference>
<evidence type="ECO:0000313" key="2">
    <source>
        <dbReference type="Proteomes" id="UP000326803"/>
    </source>
</evidence>
<organism evidence="1 2">
    <name type="scientific">Mycobacterium phage Yuna</name>
    <dbReference type="NCBI Taxonomy" id="2599885"/>
    <lineage>
        <taxon>Viruses</taxon>
        <taxon>Duplodnaviria</taxon>
        <taxon>Heunggongvirae</taxon>
        <taxon>Uroviricota</taxon>
        <taxon>Caudoviricetes</taxon>
        <taxon>Weiservirinae</taxon>
        <taxon>Anayavirus</taxon>
        <taxon>Anayavirus yuna</taxon>
    </lineage>
</organism>
<protein>
    <submittedName>
        <fullName evidence="1">Uncharacterized protein</fullName>
    </submittedName>
</protein>
<evidence type="ECO:0000313" key="1">
    <source>
        <dbReference type="EMBL" id="QFG09461.1"/>
    </source>
</evidence>
<keyword evidence="2" id="KW-1185">Reference proteome</keyword>
<gene>
    <name evidence="1" type="primary">79</name>
    <name evidence="1" type="ORF">PBI_YUNA_79</name>
</gene>
<proteinExistence type="predicted"/>
<dbReference type="Proteomes" id="UP000326803">
    <property type="component" value="Segment"/>
</dbReference>
<sequence>MIRNLIAAGIGALLAAAYLVVAAPSAQARPAFCDGHPTERYITACAVGDGGGVRVVACPEGEVCEPAEAAPQRNWIGDTLKAVGDALTGKAPAAAPAGDGGDAE</sequence>